<comment type="similarity">
    <text evidence="11">Belongs to the protein kinase superfamily. Ser/Thr protein kinase family. CDPK subfamily.</text>
</comment>
<keyword evidence="6" id="KW-0677">Repeat</keyword>
<evidence type="ECO:0000256" key="2">
    <source>
        <dbReference type="ARBA" id="ARBA00012513"/>
    </source>
</evidence>
<feature type="binding site" evidence="14">
    <location>
        <position position="383"/>
    </location>
    <ligand>
        <name>ATP</name>
        <dbReference type="ChEBI" id="CHEBI:30616"/>
    </ligand>
</feature>
<evidence type="ECO:0000256" key="7">
    <source>
        <dbReference type="ARBA" id="ARBA00022741"/>
    </source>
</evidence>
<keyword evidence="4" id="KW-0808">Transferase</keyword>
<dbReference type="EC" id="2.7.11.1" evidence="2"/>
<dbReference type="SMART" id="SM00220">
    <property type="entry name" value="S_TKc"/>
    <property type="match status" value="1"/>
</dbReference>
<evidence type="ECO:0000256" key="4">
    <source>
        <dbReference type="ARBA" id="ARBA00022679"/>
    </source>
</evidence>
<comment type="catalytic activity">
    <reaction evidence="13">
        <text>L-seryl-[protein] + ATP = O-phospho-L-seryl-[protein] + ADP + H(+)</text>
        <dbReference type="Rhea" id="RHEA:17989"/>
        <dbReference type="Rhea" id="RHEA-COMP:9863"/>
        <dbReference type="Rhea" id="RHEA-COMP:11604"/>
        <dbReference type="ChEBI" id="CHEBI:15378"/>
        <dbReference type="ChEBI" id="CHEBI:29999"/>
        <dbReference type="ChEBI" id="CHEBI:30616"/>
        <dbReference type="ChEBI" id="CHEBI:83421"/>
        <dbReference type="ChEBI" id="CHEBI:456216"/>
        <dbReference type="EC" id="2.7.11.1"/>
    </reaction>
</comment>
<dbReference type="FunFam" id="3.30.200.20:FF:000315">
    <property type="entry name" value="Calcium-dependent protein kinase 3"/>
    <property type="match status" value="1"/>
</dbReference>
<keyword evidence="3" id="KW-0723">Serine/threonine-protein kinase</keyword>
<dbReference type="InterPro" id="IPR008271">
    <property type="entry name" value="Ser/Thr_kinase_AS"/>
</dbReference>
<keyword evidence="17" id="KW-1185">Reference proteome</keyword>
<dbReference type="PROSITE" id="PS00107">
    <property type="entry name" value="PROTEIN_KINASE_ATP"/>
    <property type="match status" value="1"/>
</dbReference>
<dbReference type="EMBL" id="DAKRPA010000415">
    <property type="protein sequence ID" value="DAZ92624.1"/>
    <property type="molecule type" value="Genomic_DNA"/>
</dbReference>
<keyword evidence="5" id="KW-0479">Metal-binding</keyword>
<dbReference type="PANTHER" id="PTHR24342:SF14">
    <property type="entry name" value="DEATH-ASSOCIATED PROTEIN KINASE DAPK-1"/>
    <property type="match status" value="1"/>
</dbReference>
<evidence type="ECO:0000256" key="3">
    <source>
        <dbReference type="ARBA" id="ARBA00022527"/>
    </source>
</evidence>
<evidence type="ECO:0000256" key="13">
    <source>
        <dbReference type="ARBA" id="ARBA00048679"/>
    </source>
</evidence>
<dbReference type="GO" id="GO:0035556">
    <property type="term" value="P:intracellular signal transduction"/>
    <property type="evidence" value="ECO:0007669"/>
    <property type="project" value="TreeGrafter"/>
</dbReference>
<dbReference type="GO" id="GO:0046872">
    <property type="term" value="F:metal ion binding"/>
    <property type="evidence" value="ECO:0007669"/>
    <property type="project" value="UniProtKB-KW"/>
</dbReference>
<organism evidence="16 17">
    <name type="scientific">Lagenidium giganteum</name>
    <dbReference type="NCBI Taxonomy" id="4803"/>
    <lineage>
        <taxon>Eukaryota</taxon>
        <taxon>Sar</taxon>
        <taxon>Stramenopiles</taxon>
        <taxon>Oomycota</taxon>
        <taxon>Peronosporomycetes</taxon>
        <taxon>Pythiales</taxon>
        <taxon>Pythiaceae</taxon>
    </lineage>
</organism>
<reference evidence="16" key="2">
    <citation type="journal article" date="2023" name="Microbiol Resour">
        <title>Decontamination and Annotation of the Draft Genome Sequence of the Oomycete Lagenidium giganteum ARSEF 373.</title>
        <authorList>
            <person name="Morgan W.R."/>
            <person name="Tartar A."/>
        </authorList>
    </citation>
    <scope>NUCLEOTIDE SEQUENCE</scope>
    <source>
        <strain evidence="16">ARSEF 373</strain>
    </source>
</reference>
<dbReference type="GO" id="GO:0004674">
    <property type="term" value="F:protein serine/threonine kinase activity"/>
    <property type="evidence" value="ECO:0007669"/>
    <property type="project" value="UniProtKB-KW"/>
</dbReference>
<evidence type="ECO:0000313" key="16">
    <source>
        <dbReference type="EMBL" id="DAZ92624.1"/>
    </source>
</evidence>
<gene>
    <name evidence="16" type="ORF">N0F65_011890</name>
</gene>
<dbReference type="Gene3D" id="3.30.200.20">
    <property type="entry name" value="Phosphorylase Kinase, domain 1"/>
    <property type="match status" value="1"/>
</dbReference>
<comment type="cofactor">
    <cofactor evidence="1">
        <name>Mg(2+)</name>
        <dbReference type="ChEBI" id="CHEBI:18420"/>
    </cofactor>
</comment>
<dbReference type="InterPro" id="IPR011009">
    <property type="entry name" value="Kinase-like_dom_sf"/>
</dbReference>
<dbReference type="InterPro" id="IPR017441">
    <property type="entry name" value="Protein_kinase_ATP_BS"/>
</dbReference>
<keyword evidence="8" id="KW-0418">Kinase</keyword>
<proteinExistence type="inferred from homology"/>
<protein>
    <recommendedName>
        <fullName evidence="2">non-specific serine/threonine protein kinase</fullName>
        <ecNumber evidence="2">2.7.11.1</ecNumber>
    </recommendedName>
</protein>
<comment type="catalytic activity">
    <reaction evidence="12">
        <text>L-threonyl-[protein] + ATP = O-phospho-L-threonyl-[protein] + ADP + H(+)</text>
        <dbReference type="Rhea" id="RHEA:46608"/>
        <dbReference type="Rhea" id="RHEA-COMP:11060"/>
        <dbReference type="Rhea" id="RHEA-COMP:11605"/>
        <dbReference type="ChEBI" id="CHEBI:15378"/>
        <dbReference type="ChEBI" id="CHEBI:30013"/>
        <dbReference type="ChEBI" id="CHEBI:30616"/>
        <dbReference type="ChEBI" id="CHEBI:61977"/>
        <dbReference type="ChEBI" id="CHEBI:456216"/>
        <dbReference type="EC" id="2.7.11.1"/>
    </reaction>
</comment>
<keyword evidence="9" id="KW-0106">Calcium</keyword>
<evidence type="ECO:0000256" key="14">
    <source>
        <dbReference type="PROSITE-ProRule" id="PRU10141"/>
    </source>
</evidence>
<evidence type="ECO:0000259" key="15">
    <source>
        <dbReference type="PROSITE" id="PS50011"/>
    </source>
</evidence>
<sequence>MPQPAMMMTSFSFEDTVAATAPASAALLAMQLSGSKTVHVRMRDLAGSVATELGPSTKQVRDIIVRFHELAFSKSYAAYVDQSSLLRISTNPMTGAPQEVIVTSVHELRDAEVLVYKPCEELRSLVERGCITPILCARTRTTSTSSSPCLKRKGRSSVGSASDHSHLYGPILEKMDMSPREKELIEEMIIGGDEQAVDALEQFSITRNSSGVKRMLRGPTKKLSALEHLSHNFATLDVHSAPSPVVPDQEMNPFMNSFVSVAQDPFLMPTMPSVPTNNSSSKARPSLMFDDAPSSTSSAPVFLHSIKENKTPPSRMSLSLDDLDSSFDENAPQFMSIAALLDNVPVGSNFKQAYTMGKVLGSGKYSVVKECVQKSTGTHYAVKVIDKHQMMEVRFLKRELEIMYSLRHQGIVQLIELFESPEELYLVLELCKQELFEYIDREGPLDEATARRLIRTLVSTVAYLHDEAIVHRDIKPENILIYGADVSQIKLTDFGIARKLEGNGSCAFTPHETLTEVATLVEQAMDAGGVRNRLARAHTKCGTRDYVAPEVMSGKGYGTEADMWSVGVVTYVLLSGCAPVFLPTADGTRKVFFSEDCWSEVSDDLKRFIEALLVRNPEERITAVDALAHPWLQ</sequence>
<evidence type="ECO:0000256" key="10">
    <source>
        <dbReference type="ARBA" id="ARBA00022840"/>
    </source>
</evidence>
<dbReference type="InterPro" id="IPR000719">
    <property type="entry name" value="Prot_kinase_dom"/>
</dbReference>
<dbReference type="Gene3D" id="1.10.510.10">
    <property type="entry name" value="Transferase(Phosphotransferase) domain 1"/>
    <property type="match status" value="1"/>
</dbReference>
<name>A0AAV2YIS5_9STRA</name>
<accession>A0AAV2YIS5</accession>
<evidence type="ECO:0000256" key="8">
    <source>
        <dbReference type="ARBA" id="ARBA00022777"/>
    </source>
</evidence>
<evidence type="ECO:0000313" key="17">
    <source>
        <dbReference type="Proteomes" id="UP001146120"/>
    </source>
</evidence>
<reference evidence="16" key="1">
    <citation type="submission" date="2022-11" db="EMBL/GenBank/DDBJ databases">
        <authorList>
            <person name="Morgan W.R."/>
            <person name="Tartar A."/>
        </authorList>
    </citation>
    <scope>NUCLEOTIDE SEQUENCE</scope>
    <source>
        <strain evidence="16">ARSEF 373</strain>
    </source>
</reference>
<dbReference type="GO" id="GO:0005634">
    <property type="term" value="C:nucleus"/>
    <property type="evidence" value="ECO:0007669"/>
    <property type="project" value="TreeGrafter"/>
</dbReference>
<evidence type="ECO:0000256" key="6">
    <source>
        <dbReference type="ARBA" id="ARBA00022737"/>
    </source>
</evidence>
<feature type="domain" description="Protein kinase" evidence="15">
    <location>
        <begin position="354"/>
        <end position="632"/>
    </location>
</feature>
<evidence type="ECO:0000256" key="9">
    <source>
        <dbReference type="ARBA" id="ARBA00022837"/>
    </source>
</evidence>
<dbReference type="PROSITE" id="PS50011">
    <property type="entry name" value="PROTEIN_KINASE_DOM"/>
    <property type="match status" value="1"/>
</dbReference>
<dbReference type="GO" id="GO:0005524">
    <property type="term" value="F:ATP binding"/>
    <property type="evidence" value="ECO:0007669"/>
    <property type="project" value="UniProtKB-UniRule"/>
</dbReference>
<dbReference type="SUPFAM" id="SSF56112">
    <property type="entry name" value="Protein kinase-like (PK-like)"/>
    <property type="match status" value="1"/>
</dbReference>
<dbReference type="PANTHER" id="PTHR24342">
    <property type="entry name" value="SERINE/THREONINE-PROTEIN KINASE 17"/>
    <property type="match status" value="1"/>
</dbReference>
<dbReference type="PROSITE" id="PS00108">
    <property type="entry name" value="PROTEIN_KINASE_ST"/>
    <property type="match status" value="1"/>
</dbReference>
<keyword evidence="10 14" id="KW-0067">ATP-binding</keyword>
<dbReference type="CDD" id="cd05117">
    <property type="entry name" value="STKc_CAMK"/>
    <property type="match status" value="1"/>
</dbReference>
<keyword evidence="7 14" id="KW-0547">Nucleotide-binding</keyword>
<evidence type="ECO:0000256" key="1">
    <source>
        <dbReference type="ARBA" id="ARBA00001946"/>
    </source>
</evidence>
<dbReference type="AlphaFoldDB" id="A0AAV2YIS5"/>
<evidence type="ECO:0000256" key="5">
    <source>
        <dbReference type="ARBA" id="ARBA00022723"/>
    </source>
</evidence>
<comment type="caution">
    <text evidence="16">The sequence shown here is derived from an EMBL/GenBank/DDBJ whole genome shotgun (WGS) entry which is preliminary data.</text>
</comment>
<dbReference type="Pfam" id="PF00069">
    <property type="entry name" value="Pkinase"/>
    <property type="match status" value="1"/>
</dbReference>
<evidence type="ECO:0000256" key="11">
    <source>
        <dbReference type="ARBA" id="ARBA00024334"/>
    </source>
</evidence>
<evidence type="ECO:0000256" key="12">
    <source>
        <dbReference type="ARBA" id="ARBA00047899"/>
    </source>
</evidence>
<dbReference type="Proteomes" id="UP001146120">
    <property type="component" value="Unassembled WGS sequence"/>
</dbReference>